<dbReference type="AlphaFoldDB" id="A0A418VVD0"/>
<evidence type="ECO:0000313" key="3">
    <source>
        <dbReference type="Proteomes" id="UP000283458"/>
    </source>
</evidence>
<reference evidence="2 3" key="1">
    <citation type="submission" date="2018-09" db="EMBL/GenBank/DDBJ databases">
        <authorList>
            <person name="Zhu H."/>
        </authorList>
    </citation>
    <scope>NUCLEOTIDE SEQUENCE [LARGE SCALE GENOMIC DNA]</scope>
    <source>
        <strain evidence="2 3">K2W22B-5</strain>
    </source>
</reference>
<proteinExistence type="predicted"/>
<feature type="compositionally biased region" description="Basic and acidic residues" evidence="1">
    <location>
        <begin position="51"/>
        <end position="61"/>
    </location>
</feature>
<gene>
    <name evidence="2" type="ORF">D3877_12850</name>
</gene>
<accession>A0A418VVD0</accession>
<protein>
    <submittedName>
        <fullName evidence="2">Uncharacterized protein</fullName>
    </submittedName>
</protein>
<dbReference type="EMBL" id="QYUL01000002">
    <property type="protein sequence ID" value="RJF81105.1"/>
    <property type="molecule type" value="Genomic_DNA"/>
</dbReference>
<keyword evidence="3" id="KW-1185">Reference proteome</keyword>
<evidence type="ECO:0000313" key="2">
    <source>
        <dbReference type="EMBL" id="RJF81105.1"/>
    </source>
</evidence>
<name>A0A418VVD0_9PROT</name>
<evidence type="ECO:0000256" key="1">
    <source>
        <dbReference type="SAM" id="MobiDB-lite"/>
    </source>
</evidence>
<sequence length="68" mass="7355">MFDVWGGPDSMDHLARRFFDFGDASWPAVAASEVSAGFLVNVRMIGPGEGWGDRQDFDHRGASPAGRA</sequence>
<comment type="caution">
    <text evidence="2">The sequence shown here is derived from an EMBL/GenBank/DDBJ whole genome shotgun (WGS) entry which is preliminary data.</text>
</comment>
<organism evidence="2 3">
    <name type="scientific">Azospirillum cavernae</name>
    <dbReference type="NCBI Taxonomy" id="2320860"/>
    <lineage>
        <taxon>Bacteria</taxon>
        <taxon>Pseudomonadati</taxon>
        <taxon>Pseudomonadota</taxon>
        <taxon>Alphaproteobacteria</taxon>
        <taxon>Rhodospirillales</taxon>
        <taxon>Azospirillaceae</taxon>
        <taxon>Azospirillum</taxon>
    </lineage>
</organism>
<feature type="region of interest" description="Disordered" evidence="1">
    <location>
        <begin position="48"/>
        <end position="68"/>
    </location>
</feature>
<dbReference type="Proteomes" id="UP000283458">
    <property type="component" value="Unassembled WGS sequence"/>
</dbReference>